<keyword evidence="3 5" id="KW-1133">Transmembrane helix</keyword>
<evidence type="ECO:0000256" key="3">
    <source>
        <dbReference type="ARBA" id="ARBA00022989"/>
    </source>
</evidence>
<evidence type="ECO:0000256" key="1">
    <source>
        <dbReference type="ARBA" id="ARBA00004141"/>
    </source>
</evidence>
<dbReference type="Proteomes" id="UP000182034">
    <property type="component" value="Unassembled WGS sequence"/>
</dbReference>
<feature type="transmembrane region" description="Helical" evidence="5">
    <location>
        <begin position="20"/>
        <end position="37"/>
    </location>
</feature>
<dbReference type="STRING" id="1612149.SAMN05216324_109101"/>
<proteinExistence type="predicted"/>
<dbReference type="AlphaFoldDB" id="A0A1K2ISR8"/>
<evidence type="ECO:0000313" key="8">
    <source>
        <dbReference type="Proteomes" id="UP000182034"/>
    </source>
</evidence>
<dbReference type="OrthoDB" id="673785at2"/>
<feature type="transmembrane region" description="Helical" evidence="5">
    <location>
        <begin position="87"/>
        <end position="109"/>
    </location>
</feature>
<dbReference type="EMBL" id="FPKW01000009">
    <property type="protein sequence ID" value="SFZ95358.1"/>
    <property type="molecule type" value="Genomic_DNA"/>
</dbReference>
<feature type="transmembrane region" description="Helical" evidence="5">
    <location>
        <begin position="129"/>
        <end position="146"/>
    </location>
</feature>
<name>A0A1K2ISR8_9FLAO</name>
<evidence type="ECO:0000313" key="7">
    <source>
        <dbReference type="EMBL" id="SFZ95358.1"/>
    </source>
</evidence>
<feature type="domain" description="Methylamine utilisation protein MauE" evidence="6">
    <location>
        <begin position="19"/>
        <end position="143"/>
    </location>
</feature>
<feature type="transmembrane region" description="Helical" evidence="5">
    <location>
        <begin position="57"/>
        <end position="80"/>
    </location>
</feature>
<protein>
    <submittedName>
        <fullName evidence="7">Methylamine utilisation protein MauE</fullName>
    </submittedName>
</protein>
<accession>A0A1K2ISR8</accession>
<sequence>MDFSQKRINNRTMKTIRTRFVEFVRYFFILLFCYASISKLMDFENFQIQIGQSPLLSAYAGIVSYSVIIVEILISILLIFERTRISALYAATALMSAFTIYIYLILNYSDFVPCSCGGILEDLGWTEHLIFNISCVVLGAASVILHERNKTNGLGRSVFLLLISNLLSCLFIVVLFFSSEHIIKKENNFTRRFLIHPVIEENKLDLKVNSYYFAGEHNGYIYLGNYTSPFTLSIVDNSFNTIQQYQLVPPKSKLILKNLKMVVRFPFVYLADGSAPIIYRAKLGSSALNVYSFKDVYFNDYVVPDSTSIVFRAKSSKSDKHVLGLLKIKDSKSVVINNDMILSDGDGVFSTDGKLLYSSDADKLIFIHYYKNTFSVSNPDFSGLQHLKTIDTLNSTKLKIVTKQNGHRKMAAPPVIVNVNASAYDDVLFNQSNIKGKFESQKLWKKSSVVDMYNISKQEYFGSFYISNKNNSGMSQMLATQKYFYTITENEIVRYRYAQSVSKHFQTGKAENLKKE</sequence>
<evidence type="ECO:0000259" key="6">
    <source>
        <dbReference type="Pfam" id="PF07291"/>
    </source>
</evidence>
<reference evidence="8" key="1">
    <citation type="submission" date="2016-10" db="EMBL/GenBank/DDBJ databases">
        <authorList>
            <person name="Varghese N."/>
            <person name="Submissions S."/>
        </authorList>
    </citation>
    <scope>NUCLEOTIDE SEQUENCE [LARGE SCALE GENOMIC DNA]</scope>
    <source>
        <strain evidence="8">SUR2</strain>
    </source>
</reference>
<keyword evidence="8" id="KW-1185">Reference proteome</keyword>
<evidence type="ECO:0000256" key="5">
    <source>
        <dbReference type="SAM" id="Phobius"/>
    </source>
</evidence>
<organism evidence="7 8">
    <name type="scientific">Chryseobacterium limigenitum</name>
    <dbReference type="NCBI Taxonomy" id="1612149"/>
    <lineage>
        <taxon>Bacteria</taxon>
        <taxon>Pseudomonadati</taxon>
        <taxon>Bacteroidota</taxon>
        <taxon>Flavobacteriia</taxon>
        <taxon>Flavobacteriales</taxon>
        <taxon>Weeksellaceae</taxon>
        <taxon>Chryseobacterium group</taxon>
        <taxon>Chryseobacterium</taxon>
    </lineage>
</organism>
<dbReference type="GO" id="GO:0016020">
    <property type="term" value="C:membrane"/>
    <property type="evidence" value="ECO:0007669"/>
    <property type="project" value="UniProtKB-SubCell"/>
</dbReference>
<evidence type="ECO:0000256" key="2">
    <source>
        <dbReference type="ARBA" id="ARBA00022692"/>
    </source>
</evidence>
<keyword evidence="2 5" id="KW-0812">Transmembrane</keyword>
<dbReference type="Pfam" id="PF07291">
    <property type="entry name" value="MauE"/>
    <property type="match status" value="1"/>
</dbReference>
<dbReference type="GO" id="GO:0030416">
    <property type="term" value="P:methylamine metabolic process"/>
    <property type="evidence" value="ECO:0007669"/>
    <property type="project" value="InterPro"/>
</dbReference>
<keyword evidence="4 5" id="KW-0472">Membrane</keyword>
<dbReference type="InterPro" id="IPR009908">
    <property type="entry name" value="Methylamine_util_MauE"/>
</dbReference>
<gene>
    <name evidence="7" type="ORF">SAMN05216324_109101</name>
</gene>
<feature type="transmembrane region" description="Helical" evidence="5">
    <location>
        <begin position="158"/>
        <end position="177"/>
    </location>
</feature>
<comment type="subcellular location">
    <subcellularLocation>
        <location evidence="1">Membrane</location>
        <topology evidence="1">Multi-pass membrane protein</topology>
    </subcellularLocation>
</comment>
<evidence type="ECO:0000256" key="4">
    <source>
        <dbReference type="ARBA" id="ARBA00023136"/>
    </source>
</evidence>